<dbReference type="Proteomes" id="UP000276133">
    <property type="component" value="Unassembled WGS sequence"/>
</dbReference>
<evidence type="ECO:0000313" key="2">
    <source>
        <dbReference type="Proteomes" id="UP000276133"/>
    </source>
</evidence>
<dbReference type="AlphaFoldDB" id="A0A3M7Q5R1"/>
<evidence type="ECO:0000313" key="1">
    <source>
        <dbReference type="EMBL" id="RNA06532.1"/>
    </source>
</evidence>
<proteinExistence type="predicted"/>
<comment type="caution">
    <text evidence="1">The sequence shown here is derived from an EMBL/GenBank/DDBJ whole genome shotgun (WGS) entry which is preliminary data.</text>
</comment>
<sequence>MFRFLAQFLETMQRSLAKFRKRTLAKTKKCLKVLLRLRFKIIKILGVKINIKYDPFKNNFCFNDIIFKIASG</sequence>
<reference evidence="1 2" key="1">
    <citation type="journal article" date="2018" name="Sci. Rep.">
        <title>Genomic signatures of local adaptation to the degree of environmental predictability in rotifers.</title>
        <authorList>
            <person name="Franch-Gras L."/>
            <person name="Hahn C."/>
            <person name="Garcia-Roger E.M."/>
            <person name="Carmona M.J."/>
            <person name="Serra M."/>
            <person name="Gomez A."/>
        </authorList>
    </citation>
    <scope>NUCLEOTIDE SEQUENCE [LARGE SCALE GENOMIC DNA]</scope>
    <source>
        <strain evidence="1">HYR1</strain>
    </source>
</reference>
<organism evidence="1 2">
    <name type="scientific">Brachionus plicatilis</name>
    <name type="common">Marine rotifer</name>
    <name type="synonym">Brachionus muelleri</name>
    <dbReference type="NCBI Taxonomy" id="10195"/>
    <lineage>
        <taxon>Eukaryota</taxon>
        <taxon>Metazoa</taxon>
        <taxon>Spiralia</taxon>
        <taxon>Gnathifera</taxon>
        <taxon>Rotifera</taxon>
        <taxon>Eurotatoria</taxon>
        <taxon>Monogononta</taxon>
        <taxon>Pseudotrocha</taxon>
        <taxon>Ploima</taxon>
        <taxon>Brachionidae</taxon>
        <taxon>Brachionus</taxon>
    </lineage>
</organism>
<gene>
    <name evidence="1" type="ORF">BpHYR1_021557</name>
</gene>
<protein>
    <submittedName>
        <fullName evidence="1">Uncharacterized protein</fullName>
    </submittedName>
</protein>
<accession>A0A3M7Q5R1</accession>
<keyword evidence="2" id="KW-1185">Reference proteome</keyword>
<dbReference type="EMBL" id="REGN01007355">
    <property type="protein sequence ID" value="RNA06532.1"/>
    <property type="molecule type" value="Genomic_DNA"/>
</dbReference>
<name>A0A3M7Q5R1_BRAPC</name>